<organism evidence="1 2">
    <name type="scientific">Mugilogobius chulae</name>
    <name type="common">yellowstripe goby</name>
    <dbReference type="NCBI Taxonomy" id="88201"/>
    <lineage>
        <taxon>Eukaryota</taxon>
        <taxon>Metazoa</taxon>
        <taxon>Chordata</taxon>
        <taxon>Craniata</taxon>
        <taxon>Vertebrata</taxon>
        <taxon>Euteleostomi</taxon>
        <taxon>Actinopterygii</taxon>
        <taxon>Neopterygii</taxon>
        <taxon>Teleostei</taxon>
        <taxon>Neoteleostei</taxon>
        <taxon>Acanthomorphata</taxon>
        <taxon>Gobiaria</taxon>
        <taxon>Gobiiformes</taxon>
        <taxon>Gobioidei</taxon>
        <taxon>Gobiidae</taxon>
        <taxon>Gobionellinae</taxon>
        <taxon>Mugilogobius</taxon>
    </lineage>
</organism>
<gene>
    <name evidence="1" type="ORF">WMY93_025698</name>
</gene>
<dbReference type="PANTHER" id="PTHR31912">
    <property type="entry name" value="IP13529P"/>
    <property type="match status" value="1"/>
</dbReference>
<accession>A0AAW0N7R4</accession>
<evidence type="ECO:0000313" key="2">
    <source>
        <dbReference type="Proteomes" id="UP001460270"/>
    </source>
</evidence>
<dbReference type="PANTHER" id="PTHR31912:SF34">
    <property type="entry name" value="NOTOCHORD-RELATED PROTEIN"/>
    <property type="match status" value="1"/>
</dbReference>
<dbReference type="AlphaFoldDB" id="A0AAW0N7R4"/>
<dbReference type="Proteomes" id="UP001460270">
    <property type="component" value="Unassembled WGS sequence"/>
</dbReference>
<dbReference type="EMBL" id="JBBPFD010000019">
    <property type="protein sequence ID" value="KAK7886077.1"/>
    <property type="molecule type" value="Genomic_DNA"/>
</dbReference>
<evidence type="ECO:0000313" key="1">
    <source>
        <dbReference type="EMBL" id="KAK7886077.1"/>
    </source>
</evidence>
<keyword evidence="2" id="KW-1185">Reference proteome</keyword>
<comment type="caution">
    <text evidence="1">The sequence shown here is derived from an EMBL/GenBank/DDBJ whole genome shotgun (WGS) entry which is preliminary data.</text>
</comment>
<protein>
    <submittedName>
        <fullName evidence="1">Uncharacterized protein</fullName>
    </submittedName>
</protein>
<sequence>MVYYTLGNINPKYRSKLAAIRLLAMAKSADLRPSGVDIILKRIKEDLEKLSSGVEIQTAGGKKTVYGAVVSLCGDTLAQHEMAGFKEGVGFAYSKCRHCECSFEDMQSQFNEDAFIKRTLEKHIGQCNEIEKTQTDLVRNSLKTTYGINRRSMLVEFPLFDLIQQTPQDIMHVILEGIAPLEVKCVLNHLIQAGYIDLDTINSGILGFPYSPLDVRDRPTPISVSTITSNDNKLKQSSGQMLVLLRILPFILQSLEENEHCHLLLELIEIVFIAFAPVLSNATVDKLKTLTENHLKHWKALFPDHNVTPKQHYMIHLPSQIKSLGPMVRHMCMRFESKHVFFKQRATKQNFKNICKSLMNHNQIYESCHNVDHSVHPVLANEREMGPVSEVSKIQELTEKLWVLGIREVQHAVSLKWVVIHGNKYITHKSLVLAKVQNGNIPQFGQVVNIFVVNSTCIYFECQLCQTVCFNRQRMSYQVEQPEHASPTELVKAENSQASILGEL</sequence>
<name>A0AAW0N7R4_9GOBI</name>
<proteinExistence type="predicted"/>
<reference evidence="2" key="1">
    <citation type="submission" date="2024-04" db="EMBL/GenBank/DDBJ databases">
        <title>Salinicola lusitanus LLJ914,a marine bacterium isolated from the Okinawa Trough.</title>
        <authorList>
            <person name="Li J."/>
        </authorList>
    </citation>
    <scope>NUCLEOTIDE SEQUENCE [LARGE SCALE GENOMIC DNA]</scope>
</reference>